<feature type="transmembrane region" description="Helical" evidence="1">
    <location>
        <begin position="237"/>
        <end position="257"/>
    </location>
</feature>
<protein>
    <submittedName>
        <fullName evidence="2">Uncharacterized protein</fullName>
    </submittedName>
</protein>
<reference evidence="2 3" key="1">
    <citation type="journal article" date="2018" name="BMC Genomics">
        <title>The genome of Naegleria lovaniensis, the basis for a comparative approach to unravel pathogenicity factors of the human pathogenic amoeba N. fowleri.</title>
        <authorList>
            <person name="Liechti N."/>
            <person name="Schurch N."/>
            <person name="Bruggmann R."/>
            <person name="Wittwer M."/>
        </authorList>
    </citation>
    <scope>NUCLEOTIDE SEQUENCE [LARGE SCALE GENOMIC DNA]</scope>
    <source>
        <strain evidence="2 3">ATCC 30569</strain>
    </source>
</reference>
<feature type="transmembrane region" description="Helical" evidence="1">
    <location>
        <begin position="112"/>
        <end position="130"/>
    </location>
</feature>
<feature type="transmembrane region" description="Helical" evidence="1">
    <location>
        <begin position="77"/>
        <end position="97"/>
    </location>
</feature>
<keyword evidence="3" id="KW-1185">Reference proteome</keyword>
<comment type="caution">
    <text evidence="2">The sequence shown here is derived from an EMBL/GenBank/DDBJ whole genome shotgun (WGS) entry which is preliminary data.</text>
</comment>
<evidence type="ECO:0000256" key="1">
    <source>
        <dbReference type="SAM" id="Phobius"/>
    </source>
</evidence>
<feature type="transmembrane region" description="Helical" evidence="1">
    <location>
        <begin position="374"/>
        <end position="391"/>
    </location>
</feature>
<feature type="transmembrane region" description="Helical" evidence="1">
    <location>
        <begin position="318"/>
        <end position="340"/>
    </location>
</feature>
<dbReference type="EMBL" id="PYSW02000022">
    <property type="protein sequence ID" value="KAG2382887.1"/>
    <property type="molecule type" value="Genomic_DNA"/>
</dbReference>
<evidence type="ECO:0000313" key="2">
    <source>
        <dbReference type="EMBL" id="KAG2382887.1"/>
    </source>
</evidence>
<keyword evidence="1" id="KW-0472">Membrane</keyword>
<organism evidence="2 3">
    <name type="scientific">Naegleria lovaniensis</name>
    <name type="common">Amoeba</name>
    <dbReference type="NCBI Taxonomy" id="51637"/>
    <lineage>
        <taxon>Eukaryota</taxon>
        <taxon>Discoba</taxon>
        <taxon>Heterolobosea</taxon>
        <taxon>Tetramitia</taxon>
        <taxon>Eutetramitia</taxon>
        <taxon>Vahlkampfiidae</taxon>
        <taxon>Naegleria</taxon>
    </lineage>
</organism>
<dbReference type="RefSeq" id="XP_044548566.1">
    <property type="nucleotide sequence ID" value="XM_044694539.1"/>
</dbReference>
<dbReference type="AlphaFoldDB" id="A0AA88GQY6"/>
<feature type="transmembrane region" description="Helical" evidence="1">
    <location>
        <begin position="397"/>
        <end position="420"/>
    </location>
</feature>
<dbReference type="Proteomes" id="UP000816034">
    <property type="component" value="Unassembled WGS sequence"/>
</dbReference>
<dbReference type="GeneID" id="68097309"/>
<gene>
    <name evidence="2" type="ORF">C9374_004854</name>
</gene>
<name>A0AA88GQY6_NAELO</name>
<feature type="transmembrane region" description="Helical" evidence="1">
    <location>
        <begin position="269"/>
        <end position="291"/>
    </location>
</feature>
<evidence type="ECO:0000313" key="3">
    <source>
        <dbReference type="Proteomes" id="UP000816034"/>
    </source>
</evidence>
<proteinExistence type="predicted"/>
<sequence>MIVEDDSAKDNHHRNTRNVTMDVVGRSFESLDEITLQSPQNDEQADDLNSNHDIQQQVNNNPYDWNYFKNRLKIMGISLLFFLIVNVLLLMVLYFSIPRCIVLGFDLHLDTLIWYFCLLIEGFFYVSNVTEERCLRKLRQQISSCCSEEEQEQECAPSPPSFQQVHHELKHFTMMEMTLRDYMKHFFQQLFKAFRMKDFSQFSDYYLQDREGTIKELLNLLSPRCFKLLEDSSKNGISTSFGSNLFIYFPLFLVSIVHCLETNTQSTLFEYLLCNGLFGVAFYIGLQFTYLDKIEPLQKFGDTIVNSTRWKEIAFWEWIGLIMTGLAVITLILLQLFMFFTQLGPHILLSFIIGYLLVVTILAILYLSHFRKTHYLHMHHYFLVALLIPMLRIRNVFLIGVIACGICLGVYCEGITRWGMHGVFIRKRT</sequence>
<accession>A0AA88GQY6</accession>
<keyword evidence="1" id="KW-0812">Transmembrane</keyword>
<keyword evidence="1" id="KW-1133">Transmembrane helix</keyword>
<feature type="transmembrane region" description="Helical" evidence="1">
    <location>
        <begin position="346"/>
        <end position="367"/>
    </location>
</feature>